<dbReference type="InterPro" id="IPR001251">
    <property type="entry name" value="CRAL-TRIO_dom"/>
</dbReference>
<dbReference type="Pfam" id="PF00650">
    <property type="entry name" value="CRAL_TRIO"/>
    <property type="match status" value="1"/>
</dbReference>
<evidence type="ECO:0000313" key="2">
    <source>
        <dbReference type="EMBL" id="GBP00561.1"/>
    </source>
</evidence>
<reference evidence="2 3" key="1">
    <citation type="journal article" date="2019" name="Commun. Biol.">
        <title>The bagworm genome reveals a unique fibroin gene that provides high tensile strength.</title>
        <authorList>
            <person name="Kono N."/>
            <person name="Nakamura H."/>
            <person name="Ohtoshi R."/>
            <person name="Tomita M."/>
            <person name="Numata K."/>
            <person name="Arakawa K."/>
        </authorList>
    </citation>
    <scope>NUCLEOTIDE SEQUENCE [LARGE SCALE GENOMIC DNA]</scope>
</reference>
<dbReference type="EMBL" id="BGZK01000006">
    <property type="protein sequence ID" value="GBP00561.1"/>
    <property type="molecule type" value="Genomic_DNA"/>
</dbReference>
<evidence type="ECO:0000259" key="1">
    <source>
        <dbReference type="Pfam" id="PF00650"/>
    </source>
</evidence>
<dbReference type="OrthoDB" id="1434354at2759"/>
<dbReference type="AlphaFoldDB" id="A0A4C1SHH0"/>
<protein>
    <recommendedName>
        <fullName evidence="1">CRAL-TRIO domain-containing protein</fullName>
    </recommendedName>
</protein>
<feature type="domain" description="CRAL-TRIO" evidence="1">
    <location>
        <begin position="5"/>
        <end position="83"/>
    </location>
</feature>
<dbReference type="Proteomes" id="UP000299102">
    <property type="component" value="Unassembled WGS sequence"/>
</dbReference>
<comment type="caution">
    <text evidence="2">The sequence shown here is derived from an EMBL/GenBank/DDBJ whole genome shotgun (WGS) entry which is preliminary data.</text>
</comment>
<proteinExistence type="predicted"/>
<accession>A0A4C1SHH0</accession>
<evidence type="ECO:0000313" key="3">
    <source>
        <dbReference type="Proteomes" id="UP000299102"/>
    </source>
</evidence>
<dbReference type="STRING" id="151549.A0A4C1SHH0"/>
<name>A0A4C1SHH0_EUMVA</name>
<keyword evidence="3" id="KW-1185">Reference proteome</keyword>
<dbReference type="InterPro" id="IPR036865">
    <property type="entry name" value="CRAL-TRIO_dom_sf"/>
</dbReference>
<gene>
    <name evidence="2" type="ORF">EVAR_76864_1</name>
</gene>
<sequence>MVALPNLTAEGYNILLYRLADFDYSKLNFADGIRVFCMFNDIKLSVDRLSEGYIVIFDMKGCTLGHLTRVALPALRTFMAYIQVITKSSFNSGTG</sequence>
<organism evidence="2 3">
    <name type="scientific">Eumeta variegata</name>
    <name type="common">Bagworm moth</name>
    <name type="synonym">Eumeta japonica</name>
    <dbReference type="NCBI Taxonomy" id="151549"/>
    <lineage>
        <taxon>Eukaryota</taxon>
        <taxon>Metazoa</taxon>
        <taxon>Ecdysozoa</taxon>
        <taxon>Arthropoda</taxon>
        <taxon>Hexapoda</taxon>
        <taxon>Insecta</taxon>
        <taxon>Pterygota</taxon>
        <taxon>Neoptera</taxon>
        <taxon>Endopterygota</taxon>
        <taxon>Lepidoptera</taxon>
        <taxon>Glossata</taxon>
        <taxon>Ditrysia</taxon>
        <taxon>Tineoidea</taxon>
        <taxon>Psychidae</taxon>
        <taxon>Oiketicinae</taxon>
        <taxon>Eumeta</taxon>
    </lineage>
</organism>
<dbReference type="SUPFAM" id="SSF52087">
    <property type="entry name" value="CRAL/TRIO domain"/>
    <property type="match status" value="1"/>
</dbReference>
<dbReference type="Gene3D" id="3.40.525.10">
    <property type="entry name" value="CRAL-TRIO lipid binding domain"/>
    <property type="match status" value="1"/>
</dbReference>